<name>A0ABD7X8Y6_PEDPE</name>
<dbReference type="EMBL" id="CP118742">
    <property type="protein sequence ID" value="WEA58267.1"/>
    <property type="molecule type" value="Genomic_DNA"/>
</dbReference>
<keyword evidence="1" id="KW-0614">Plasmid</keyword>
<dbReference type="AlphaFoldDB" id="A0ABD7X8Y6"/>
<accession>A0ABD7X8Y6</accession>
<sequence length="76" mass="8983">MQKKVGYYILSKGSALKGYEYVHYADLRSDGKLHYTLVEEIEEATWYKKEFVETIVALDKDIKIQKIVLKDVEPWK</sequence>
<dbReference type="Proteomes" id="UP001214131">
    <property type="component" value="Plasmid unnamed3"/>
</dbReference>
<gene>
    <name evidence="1" type="ORF">PWB86_09670</name>
</gene>
<protein>
    <submittedName>
        <fullName evidence="1">Uncharacterized protein</fullName>
    </submittedName>
</protein>
<reference evidence="1 2" key="1">
    <citation type="submission" date="2023-02" db="EMBL/GenBank/DDBJ databases">
        <title>Comparative genomics and fermentation flavor characterization of five lactic acid bacteria reveal flavor biosynthesis metabolic pathways in fermented muskmelon puree.</title>
        <authorList>
            <person name="Yuan L."/>
            <person name="Li M."/>
            <person name="Xu X."/>
            <person name="Lao F."/>
            <person name="Wu J."/>
        </authorList>
    </citation>
    <scope>NUCLEOTIDE SEQUENCE [LARGE SCALE GENOMIC DNA]</scope>
    <source>
        <strain evidence="1 2">Ca-4</strain>
        <plasmid evidence="1 2">unnamed3</plasmid>
    </source>
</reference>
<evidence type="ECO:0000313" key="1">
    <source>
        <dbReference type="EMBL" id="WEA58267.1"/>
    </source>
</evidence>
<evidence type="ECO:0000313" key="2">
    <source>
        <dbReference type="Proteomes" id="UP001214131"/>
    </source>
</evidence>
<proteinExistence type="predicted"/>
<geneLocation type="plasmid" evidence="1 2">
    <name>unnamed3</name>
</geneLocation>
<dbReference type="RefSeq" id="WP_199874769.1">
    <property type="nucleotide sequence ID" value="NZ_CP118742.1"/>
</dbReference>
<organism evidence="1 2">
    <name type="scientific">Pediococcus pentosaceus</name>
    <dbReference type="NCBI Taxonomy" id="1255"/>
    <lineage>
        <taxon>Bacteria</taxon>
        <taxon>Bacillati</taxon>
        <taxon>Bacillota</taxon>
        <taxon>Bacilli</taxon>
        <taxon>Lactobacillales</taxon>
        <taxon>Lactobacillaceae</taxon>
        <taxon>Pediococcus</taxon>
    </lineage>
</organism>